<dbReference type="InterPro" id="IPR011047">
    <property type="entry name" value="Quinoprotein_ADH-like_sf"/>
</dbReference>
<dbReference type="InterPro" id="IPR015943">
    <property type="entry name" value="WD40/YVTN_repeat-like_dom_sf"/>
</dbReference>
<evidence type="ECO:0000259" key="3">
    <source>
        <dbReference type="Pfam" id="PF07495"/>
    </source>
</evidence>
<keyword evidence="1" id="KW-0812">Transmembrane</keyword>
<dbReference type="InterPro" id="IPR036890">
    <property type="entry name" value="HATPase_C_sf"/>
</dbReference>
<dbReference type="PANTHER" id="PTHR34220">
    <property type="entry name" value="SENSOR HISTIDINE KINASE YPDA"/>
    <property type="match status" value="1"/>
</dbReference>
<sequence>MCIIVYTVTNFGRKVKYSLFPIVIILLYTYSVSAQEYGYTHYDSKDGLAGVTVYSMAQDKDGFLWLGTENGLSRFDGTHFKNFTREDGLPDNEIIQVFADSKGRVWIAPFKKYVCYYYKGKIYTPASDPVLKRLRIDDNVLGFAEDKAGNILMQERKKMHLVEVNGQVTVIDSIQAKPAVGINAICGRADNGFRVVDDTRVYDLINKDFRLIKTISAYSSHPLSFSINAGSMIWRRDSARAAWISFNKEQTITFPFQSIHNSVNLIDEEHVGVSTRNGAYMYNINRPDSAYHFLPGLSVSKMFRDSEGNLWLSTLGHGLFKLSSSSVLNIRIRRNNIFSQVFALAPYRNTILAGTELNELYLLNRTTGTLKNEKIPLCGRGGAVVSAISVYNDEYIVVGSESYMYLLKAHFKRVDCFHHVAVKNLFFTSDQVFVATNQNVFVIDPQTFKIKDTVWHARSTAVFASHDTVYIGTLNGLYCYMPDKSIRFLGEKLPALKARITAICQDAAGVLWAGTYGDGLIGYKNGRITALLNRHNGLTSNVCRALYSNGDFLWVGTDKGLNKVNLARTGHPVIKYTTGDGLASDIINTIYVENNKVFAGTPEGITCFDEGKIFSHSRCDLLFTDIAIGGKTYDAGEGPVHIPHAQNNLQFNYVGISFKSNGDIRYRYRLLGLDSNWNETRETSLTYPTLPSGNYILQLQAINKFDVSSRLLTRAFTIEKLLIEKTWFQVLLGSLFLAITGLTVWLIIRRFRKREQEKSAFIKRINDLEQLSRKAQMNPHFIFNSLNSIQQYVMDADVTGANKFISGFSRLIRQTLDFSSKPEITLEEELDYLTNYLDIEKTRLEGAFDWVVQVDKAVDPAEYYIPPMILQPFVENSVRHGLRFRKDKNGVVTISVKRVGDHLECILEDNGVGRKAAMQYKSISPINYQSKGLSLTADRITMFNQEHAQKITMQIDDLEDDRQNALGTRVTISFPVL</sequence>
<evidence type="ECO:0000259" key="2">
    <source>
        <dbReference type="Pfam" id="PF06580"/>
    </source>
</evidence>
<evidence type="ECO:0000256" key="1">
    <source>
        <dbReference type="SAM" id="Phobius"/>
    </source>
</evidence>
<dbReference type="Pfam" id="PF06580">
    <property type="entry name" value="His_kinase"/>
    <property type="match status" value="1"/>
</dbReference>
<evidence type="ECO:0008006" key="6">
    <source>
        <dbReference type="Google" id="ProtNLM"/>
    </source>
</evidence>
<dbReference type="InterPro" id="IPR011123">
    <property type="entry name" value="Y_Y_Y"/>
</dbReference>
<dbReference type="Gene3D" id="2.130.10.10">
    <property type="entry name" value="YVTN repeat-like/Quinoprotein amine dehydrogenase"/>
    <property type="match status" value="3"/>
</dbReference>
<dbReference type="EMBL" id="LWBO01000021">
    <property type="protein sequence ID" value="OQP45203.1"/>
    <property type="molecule type" value="Genomic_DNA"/>
</dbReference>
<keyword evidence="5" id="KW-1185">Reference proteome</keyword>
<dbReference type="InterPro" id="IPR010559">
    <property type="entry name" value="Sig_transdc_His_kin_internal"/>
</dbReference>
<dbReference type="Gene3D" id="3.30.565.10">
    <property type="entry name" value="Histidine kinase-like ATPase, C-terminal domain"/>
    <property type="match status" value="1"/>
</dbReference>
<proteinExistence type="predicted"/>
<reference evidence="4 5" key="1">
    <citation type="submission" date="2016-04" db="EMBL/GenBank/DDBJ databases">
        <authorList>
            <person name="Chen L."/>
            <person name="Zhuang W."/>
            <person name="Wang G."/>
        </authorList>
    </citation>
    <scope>NUCLEOTIDE SEQUENCE [LARGE SCALE GENOMIC DNA]</scope>
    <source>
        <strain evidence="5">GR20</strain>
    </source>
</reference>
<dbReference type="SUPFAM" id="SSF55874">
    <property type="entry name" value="ATPase domain of HSP90 chaperone/DNA topoisomerase II/histidine kinase"/>
    <property type="match status" value="1"/>
</dbReference>
<accession>A0ABX3NWR0</accession>
<dbReference type="InterPro" id="IPR011110">
    <property type="entry name" value="Reg_prop"/>
</dbReference>
<organism evidence="4 5">
    <name type="scientific">Niastella koreensis</name>
    <dbReference type="NCBI Taxonomy" id="354356"/>
    <lineage>
        <taxon>Bacteria</taxon>
        <taxon>Pseudomonadati</taxon>
        <taxon>Bacteroidota</taxon>
        <taxon>Chitinophagia</taxon>
        <taxon>Chitinophagales</taxon>
        <taxon>Chitinophagaceae</taxon>
        <taxon>Niastella</taxon>
    </lineage>
</organism>
<feature type="transmembrane region" description="Helical" evidence="1">
    <location>
        <begin position="727"/>
        <end position="748"/>
    </location>
</feature>
<dbReference type="PANTHER" id="PTHR34220:SF7">
    <property type="entry name" value="SENSOR HISTIDINE KINASE YPDA"/>
    <property type="match status" value="1"/>
</dbReference>
<evidence type="ECO:0000313" key="5">
    <source>
        <dbReference type="Proteomes" id="UP000192277"/>
    </source>
</evidence>
<dbReference type="SUPFAM" id="SSF63829">
    <property type="entry name" value="Calcium-dependent phosphotriesterase"/>
    <property type="match status" value="1"/>
</dbReference>
<feature type="domain" description="Signal transduction histidine kinase internal region" evidence="2">
    <location>
        <begin position="774"/>
        <end position="846"/>
    </location>
</feature>
<gene>
    <name evidence="4" type="ORF">A4D02_34085</name>
</gene>
<dbReference type="RefSeq" id="WP_014219260.1">
    <property type="nucleotide sequence ID" value="NZ_LWBO01000021.1"/>
</dbReference>
<dbReference type="Gene3D" id="2.60.40.10">
    <property type="entry name" value="Immunoglobulins"/>
    <property type="match status" value="1"/>
</dbReference>
<evidence type="ECO:0000313" key="4">
    <source>
        <dbReference type="EMBL" id="OQP45203.1"/>
    </source>
</evidence>
<comment type="caution">
    <text evidence="4">The sequence shown here is derived from an EMBL/GenBank/DDBJ whole genome shotgun (WGS) entry which is preliminary data.</text>
</comment>
<dbReference type="Proteomes" id="UP000192277">
    <property type="component" value="Unassembled WGS sequence"/>
</dbReference>
<dbReference type="InterPro" id="IPR050640">
    <property type="entry name" value="Bact_2-comp_sensor_kinase"/>
</dbReference>
<dbReference type="Pfam" id="PF07494">
    <property type="entry name" value="Reg_prop"/>
    <property type="match status" value="2"/>
</dbReference>
<feature type="domain" description="Two component regulator three Y" evidence="3">
    <location>
        <begin position="658"/>
        <end position="704"/>
    </location>
</feature>
<dbReference type="Pfam" id="PF07495">
    <property type="entry name" value="Y_Y_Y"/>
    <property type="match status" value="1"/>
</dbReference>
<keyword evidence="1" id="KW-0472">Membrane</keyword>
<name>A0ABX3NWR0_9BACT</name>
<dbReference type="InterPro" id="IPR013783">
    <property type="entry name" value="Ig-like_fold"/>
</dbReference>
<protein>
    <recommendedName>
        <fullName evidence="6">Signal transduction histidine kinase</fullName>
    </recommendedName>
</protein>
<dbReference type="SUPFAM" id="SSF50998">
    <property type="entry name" value="Quinoprotein alcohol dehydrogenase-like"/>
    <property type="match status" value="1"/>
</dbReference>
<keyword evidence="1" id="KW-1133">Transmembrane helix</keyword>